<reference evidence="3" key="1">
    <citation type="journal article" date="2021" name="Sci. Rep.">
        <title>Diploid genomic architecture of Nitzschia inconspicua, an elite biomass production diatom.</title>
        <authorList>
            <person name="Oliver A."/>
            <person name="Podell S."/>
            <person name="Pinowska A."/>
            <person name="Traller J.C."/>
            <person name="Smith S.R."/>
            <person name="McClure R."/>
            <person name="Beliaev A."/>
            <person name="Bohutskyi P."/>
            <person name="Hill E.A."/>
            <person name="Rabines A."/>
            <person name="Zheng H."/>
            <person name="Allen L.Z."/>
            <person name="Kuo A."/>
            <person name="Grigoriev I.V."/>
            <person name="Allen A.E."/>
            <person name="Hazlebeck D."/>
            <person name="Allen E.E."/>
        </authorList>
    </citation>
    <scope>NUCLEOTIDE SEQUENCE</scope>
    <source>
        <strain evidence="3">Hildebrandi</strain>
    </source>
</reference>
<feature type="region of interest" description="Disordered" evidence="2">
    <location>
        <begin position="912"/>
        <end position="951"/>
    </location>
</feature>
<feature type="compositionally biased region" description="Polar residues" evidence="2">
    <location>
        <begin position="109"/>
        <end position="134"/>
    </location>
</feature>
<evidence type="ECO:0000313" key="4">
    <source>
        <dbReference type="Proteomes" id="UP000693970"/>
    </source>
</evidence>
<evidence type="ECO:0000256" key="2">
    <source>
        <dbReference type="SAM" id="MobiDB-lite"/>
    </source>
</evidence>
<feature type="compositionally biased region" description="Low complexity" evidence="2">
    <location>
        <begin position="927"/>
        <end position="938"/>
    </location>
</feature>
<feature type="coiled-coil region" evidence="1">
    <location>
        <begin position="739"/>
        <end position="800"/>
    </location>
</feature>
<keyword evidence="4" id="KW-1185">Reference proteome</keyword>
<proteinExistence type="predicted"/>
<feature type="region of interest" description="Disordered" evidence="2">
    <location>
        <begin position="1"/>
        <end position="188"/>
    </location>
</feature>
<keyword evidence="1" id="KW-0175">Coiled coil</keyword>
<accession>A0A9K3LHL1</accession>
<feature type="region of interest" description="Disordered" evidence="2">
    <location>
        <begin position="975"/>
        <end position="1007"/>
    </location>
</feature>
<organism evidence="3 4">
    <name type="scientific">Nitzschia inconspicua</name>
    <dbReference type="NCBI Taxonomy" id="303405"/>
    <lineage>
        <taxon>Eukaryota</taxon>
        <taxon>Sar</taxon>
        <taxon>Stramenopiles</taxon>
        <taxon>Ochrophyta</taxon>
        <taxon>Bacillariophyta</taxon>
        <taxon>Bacillariophyceae</taxon>
        <taxon>Bacillariophycidae</taxon>
        <taxon>Bacillariales</taxon>
        <taxon>Bacillariaceae</taxon>
        <taxon>Nitzschia</taxon>
    </lineage>
</organism>
<dbReference type="OrthoDB" id="43313at2759"/>
<dbReference type="EMBL" id="JAGRRH010000013">
    <property type="protein sequence ID" value="KAG7361818.1"/>
    <property type="molecule type" value="Genomic_DNA"/>
</dbReference>
<comment type="caution">
    <text evidence="3">The sequence shown here is derived from an EMBL/GenBank/DDBJ whole genome shotgun (WGS) entry which is preliminary data.</text>
</comment>
<name>A0A9K3LHL1_9STRA</name>
<feature type="compositionally biased region" description="Low complexity" evidence="2">
    <location>
        <begin position="135"/>
        <end position="151"/>
    </location>
</feature>
<feature type="compositionally biased region" description="Low complexity" evidence="2">
    <location>
        <begin position="69"/>
        <end position="87"/>
    </location>
</feature>
<reference evidence="3" key="2">
    <citation type="submission" date="2021-04" db="EMBL/GenBank/DDBJ databases">
        <authorList>
            <person name="Podell S."/>
        </authorList>
    </citation>
    <scope>NUCLEOTIDE SEQUENCE</scope>
    <source>
        <strain evidence="3">Hildebrandi</strain>
    </source>
</reference>
<protein>
    <submittedName>
        <fullName evidence="3">Uncharacterized protein</fullName>
    </submittedName>
</protein>
<dbReference type="Proteomes" id="UP000693970">
    <property type="component" value="Unassembled WGS sequence"/>
</dbReference>
<sequence length="1047" mass="118039">MSWTPPPTFTSSPSTREDGESDLDVIDNGHPVPLWSLRSGISENRSPSRSGLSSSPSNSPSPKIRGCNTTTAPTVATTTTTTTTTITFQVPHAPPFGSLVTSAEKHSRQPSPQQRYASTTQTLETTDNSNMLYNKSSPSQSPKKSWHPSSPLFVPSECSSSNLQVHPEVDSNDSDDDIGPINQKSRELPTDGLGLIEATIMQTRLEWNQRILYQTLLPYKAMIRSLDPESFPQDDEDFEYNMEFQEESKENAIRSTVNDNDHFFFPFIDMKYYCFRDHDNDDDPTNTDIRGIMMKDDSLSEREVAAFFEGMSFYRTKVNSLQSQLEAQKVMNRQRRTASLVFMPHTNQGKSDTERTRLKIGEVSTNDYTVAPQSRSPNQAQEHSTNTLSDPPRPKPFEKSLRAMSIARIRSTVNAMEDIPEKNISSLGPSRLVQQYGITGSKEDIQKLLNELEGLEKIQKRLEKQLRQAGVVIAEDIPYDFAKEKVDWIVRRMNEIGGCDADDPALREEYFLLEQDMEKYTAALQLTDEWIAEQEALERQWEASIKTSNEEALLKLRRHMPVNVRNISEEALSSQPTPNGKHLPKDIAKKFKRTNCLQILRVDPDDIVRMHPSTLENLRVTGLTLTERRALYCHLCQVGPIWKAMQSDKMTERKWNWFQMMKSNFKENLESWQRHVDQYGPPGNHPYATKENPNCGCPLIGKQCPIIADNLFDYSGDYGFPQEGLFHKSDITKSEVDNTAKAKEEVVELAKEKKSNERRHALKVHYKGDIQQLSLANGTCESMEAALDKMELMQERLVRNRLLEHAGKGSHTDRHSSIMNEVAAFDEALKELRLLLISLVQRSGKDDDDTRSLLEMYLSEEVIESVRYLFSGVEERMVEMDVKDGRIKSMIQQVQELLDELHVRNCHGIRTLGGGGSDDETQLDQLSSSSAAAAGAAEQPPPPPRRSRRLKTRETIEAELKREQLIMIQSKNNMAPSKVEKNKKDANKPLQHGPIGRGRMTGGPDNTARGALLEALKARGGGTDSPVDVTGGRGGLMAAIAARRKIE</sequence>
<feature type="region of interest" description="Disordered" evidence="2">
    <location>
        <begin position="344"/>
        <end position="397"/>
    </location>
</feature>
<feature type="compositionally biased region" description="Basic and acidic residues" evidence="2">
    <location>
        <begin position="351"/>
        <end position="360"/>
    </location>
</feature>
<gene>
    <name evidence="3" type="ORF">IV203_036919</name>
</gene>
<evidence type="ECO:0000313" key="3">
    <source>
        <dbReference type="EMBL" id="KAG7361818.1"/>
    </source>
</evidence>
<dbReference type="AlphaFoldDB" id="A0A9K3LHL1"/>
<feature type="compositionally biased region" description="Low complexity" evidence="2">
    <location>
        <begin position="42"/>
        <end position="62"/>
    </location>
</feature>
<feature type="compositionally biased region" description="Basic and acidic residues" evidence="2">
    <location>
        <begin position="978"/>
        <end position="987"/>
    </location>
</feature>
<feature type="compositionally biased region" description="Polar residues" evidence="2">
    <location>
        <begin position="363"/>
        <end position="389"/>
    </location>
</feature>
<evidence type="ECO:0000256" key="1">
    <source>
        <dbReference type="SAM" id="Coils"/>
    </source>
</evidence>
<feature type="coiled-coil region" evidence="1">
    <location>
        <begin position="438"/>
        <end position="465"/>
    </location>
</feature>